<dbReference type="AlphaFoldDB" id="A0A0A2E9S4"/>
<dbReference type="RefSeq" id="WP_036873957.1">
    <property type="nucleotide sequence ID" value="NZ_JRFA01000015.1"/>
</dbReference>
<dbReference type="Gene3D" id="2.40.170.20">
    <property type="entry name" value="TonB-dependent receptor, beta-barrel domain"/>
    <property type="match status" value="1"/>
</dbReference>
<evidence type="ECO:0000256" key="4">
    <source>
        <dbReference type="ARBA" id="ARBA00022692"/>
    </source>
</evidence>
<dbReference type="PANTHER" id="PTHR30069">
    <property type="entry name" value="TONB-DEPENDENT OUTER MEMBRANE RECEPTOR"/>
    <property type="match status" value="1"/>
</dbReference>
<dbReference type="GO" id="GO:0015344">
    <property type="term" value="F:siderophore uptake transmembrane transporter activity"/>
    <property type="evidence" value="ECO:0007669"/>
    <property type="project" value="TreeGrafter"/>
</dbReference>
<dbReference type="STRING" id="28115.HQ47_05890"/>
<feature type="signal peptide" evidence="8">
    <location>
        <begin position="1"/>
        <end position="22"/>
    </location>
</feature>
<protein>
    <recommendedName>
        <fullName evidence="11">TonB-dependent receptor</fullName>
    </recommendedName>
</protein>
<keyword evidence="5 8" id="KW-0732">Signal</keyword>
<evidence type="ECO:0000256" key="3">
    <source>
        <dbReference type="ARBA" id="ARBA00022452"/>
    </source>
</evidence>
<dbReference type="Proteomes" id="UP000030103">
    <property type="component" value="Unassembled WGS sequence"/>
</dbReference>
<comment type="caution">
    <text evidence="9">The sequence shown here is derived from an EMBL/GenBank/DDBJ whole genome shotgun (WGS) entry which is preliminary data.</text>
</comment>
<evidence type="ECO:0000256" key="7">
    <source>
        <dbReference type="ARBA" id="ARBA00023237"/>
    </source>
</evidence>
<reference evidence="9 10" key="1">
    <citation type="submission" date="2014-09" db="EMBL/GenBank/DDBJ databases">
        <title>Draft Genome Sequence of Porphyromonas macacae COT-192_OH2859.</title>
        <authorList>
            <person name="Wallis C."/>
            <person name="Deusch O."/>
            <person name="O'Flynn C."/>
            <person name="Davis I."/>
            <person name="Horsfall A."/>
            <person name="Kirkwood N."/>
            <person name="Harris S."/>
            <person name="Eisen J.A."/>
            <person name="Coil D.A."/>
            <person name="Darling A.E."/>
            <person name="Jospin G."/>
            <person name="Alexiev A."/>
        </authorList>
    </citation>
    <scope>NUCLEOTIDE SEQUENCE [LARGE SCALE GENOMIC DNA]</scope>
    <source>
        <strain evidence="10">COT-192 OH2859</strain>
    </source>
</reference>
<evidence type="ECO:0000256" key="6">
    <source>
        <dbReference type="ARBA" id="ARBA00023136"/>
    </source>
</evidence>
<evidence type="ECO:0008006" key="11">
    <source>
        <dbReference type="Google" id="ProtNLM"/>
    </source>
</evidence>
<accession>A0A0A2E9S4</accession>
<keyword evidence="7" id="KW-0998">Cell outer membrane</keyword>
<sequence>MKLYIKILCCCLCIASSACIHAQIIISGVVQNAAENPLPAVNVLLKEGTKHSILKYTSTDTQGKFSFSMPEQKNLYLVFSSIGHEKKVLTLSPDAKEQNSHLKVILTEKAFELNEVVVTGSRKSVVVKEDTIVYRTKFYTNGTEQTVENLLSKLPGVQVGEDGSIRVGGKEVERIMVEGDDFFEKGYKMLSQNMPAYPVEEVEVIQNYVHNRLLKKMKDSDRVALNLKLARKSKNIWFGNLQAALGTHKTYYLQNNLMNSSKTHKSYLFANMNNAGSDMMGNTDLLTETGEDIPDVTGKQRIQEVLELSAYSPGIGSKRGLFNRTRSVSSNTILKPSDRMSIKAIGLLGADSQDFTESTIDQIETGEIQYTNRQAYQLNKGKKTGFGKLQVTHNPSENDMLESTTFFYKNKARDASYLLFNDQSSQEHLHTDNSLFEQRLNYTYKIKNRSILFCSGRFVHEEKPQEYYIDRFYFQELFPEVKEVDEVRQLLANRMSVFDAKISLLKGDEKNRWLFQLGNNYRQDKFSSELVLSKEGDKPLIPRSHFNNLSYGVNDFYLLGNYRHKFRQIELFGSLALHHLLHTYQTSSFRQEPCFWAINPHAGMEWSIDKRNKLTASYSYKTRSAQISNLYDHDVLSGFRSFTRGYGSPVRLNSSFFVLNYQLGNFDEDLLANVFAMYIREHDSFSSDMFLSRNTVQTRSILVHGNNFASINSKVDYYVKPIKSNIKLKVSFSGNTYENILNHSDFRKITANNFTIGLEMRSGGSSGFGYHIGTQWSRSLSHTALTHSYCSDFSFLDLSCKFGKKFDALFKLERYGFSRSVSRRSYCFMDLQMNYRLIPQKIQLKLSGTNLLNTDQFISASVSDIGSSATTYKLRPRSVMLTLEYRY</sequence>
<proteinExistence type="predicted"/>
<evidence type="ECO:0000256" key="1">
    <source>
        <dbReference type="ARBA" id="ARBA00004571"/>
    </source>
</evidence>
<dbReference type="InterPro" id="IPR008969">
    <property type="entry name" value="CarboxyPept-like_regulatory"/>
</dbReference>
<name>A0A0A2E9S4_9PORP</name>
<gene>
    <name evidence="9" type="ORF">HQ47_05890</name>
</gene>
<dbReference type="PANTHER" id="PTHR30069:SF29">
    <property type="entry name" value="HEMOGLOBIN AND HEMOGLOBIN-HAPTOGLOBIN-BINDING PROTEIN 1-RELATED"/>
    <property type="match status" value="1"/>
</dbReference>
<dbReference type="GO" id="GO:0044718">
    <property type="term" value="P:siderophore transmembrane transport"/>
    <property type="evidence" value="ECO:0007669"/>
    <property type="project" value="TreeGrafter"/>
</dbReference>
<dbReference type="PROSITE" id="PS51257">
    <property type="entry name" value="PROKAR_LIPOPROTEIN"/>
    <property type="match status" value="1"/>
</dbReference>
<comment type="subcellular location">
    <subcellularLocation>
        <location evidence="1">Cell outer membrane</location>
        <topology evidence="1">Multi-pass membrane protein</topology>
    </subcellularLocation>
</comment>
<evidence type="ECO:0000256" key="2">
    <source>
        <dbReference type="ARBA" id="ARBA00022448"/>
    </source>
</evidence>
<evidence type="ECO:0000313" key="10">
    <source>
        <dbReference type="Proteomes" id="UP000030103"/>
    </source>
</evidence>
<dbReference type="InterPro" id="IPR039426">
    <property type="entry name" value="TonB-dep_rcpt-like"/>
</dbReference>
<dbReference type="OrthoDB" id="603275at2"/>
<keyword evidence="2" id="KW-0813">Transport</keyword>
<keyword evidence="10" id="KW-1185">Reference proteome</keyword>
<dbReference type="Pfam" id="PF13715">
    <property type="entry name" value="CarbopepD_reg_2"/>
    <property type="match status" value="1"/>
</dbReference>
<feature type="chain" id="PRO_5001986844" description="TonB-dependent receptor" evidence="8">
    <location>
        <begin position="23"/>
        <end position="887"/>
    </location>
</feature>
<keyword evidence="6" id="KW-0472">Membrane</keyword>
<evidence type="ECO:0000313" key="9">
    <source>
        <dbReference type="EMBL" id="KGN74195.1"/>
    </source>
</evidence>
<evidence type="ECO:0000256" key="8">
    <source>
        <dbReference type="SAM" id="SignalP"/>
    </source>
</evidence>
<keyword evidence="3" id="KW-1134">Transmembrane beta strand</keyword>
<evidence type="ECO:0000256" key="5">
    <source>
        <dbReference type="ARBA" id="ARBA00022729"/>
    </source>
</evidence>
<dbReference type="SUPFAM" id="SSF56935">
    <property type="entry name" value="Porins"/>
    <property type="match status" value="1"/>
</dbReference>
<dbReference type="SUPFAM" id="SSF49464">
    <property type="entry name" value="Carboxypeptidase regulatory domain-like"/>
    <property type="match status" value="1"/>
</dbReference>
<dbReference type="EMBL" id="JRFA01000015">
    <property type="protein sequence ID" value="KGN74195.1"/>
    <property type="molecule type" value="Genomic_DNA"/>
</dbReference>
<dbReference type="InterPro" id="IPR036942">
    <property type="entry name" value="Beta-barrel_TonB_sf"/>
</dbReference>
<organism evidence="9 10">
    <name type="scientific">Porphyromonas macacae</name>
    <dbReference type="NCBI Taxonomy" id="28115"/>
    <lineage>
        <taxon>Bacteria</taxon>
        <taxon>Pseudomonadati</taxon>
        <taxon>Bacteroidota</taxon>
        <taxon>Bacteroidia</taxon>
        <taxon>Bacteroidales</taxon>
        <taxon>Porphyromonadaceae</taxon>
        <taxon>Porphyromonas</taxon>
    </lineage>
</organism>
<keyword evidence="4" id="KW-0812">Transmembrane</keyword>
<dbReference type="GO" id="GO:0009279">
    <property type="term" value="C:cell outer membrane"/>
    <property type="evidence" value="ECO:0007669"/>
    <property type="project" value="UniProtKB-SubCell"/>
</dbReference>
<dbReference type="eggNOG" id="COG1629">
    <property type="taxonomic scope" value="Bacteria"/>
</dbReference>